<feature type="transmembrane region" description="Helical" evidence="11">
    <location>
        <begin position="71"/>
        <end position="90"/>
    </location>
</feature>
<protein>
    <submittedName>
        <fullName evidence="12">Sec61 protein translocation complex beta-subunit</fullName>
    </submittedName>
</protein>
<evidence type="ECO:0000256" key="11">
    <source>
        <dbReference type="SAM" id="Phobius"/>
    </source>
</evidence>
<comment type="subcellular location">
    <subcellularLocation>
        <location evidence="1">Endoplasmic reticulum membrane</location>
        <topology evidence="1">Single-pass membrane protein</topology>
    </subcellularLocation>
</comment>
<dbReference type="GO" id="GO:0005784">
    <property type="term" value="C:Sec61 translocon complex"/>
    <property type="evidence" value="ECO:0007669"/>
    <property type="project" value="InterPro"/>
</dbReference>
<gene>
    <name evidence="12" type="ORF">LOD99_6736</name>
</gene>
<keyword evidence="7 11" id="KW-1133">Transmembrane helix</keyword>
<feature type="region of interest" description="Disordered" evidence="10">
    <location>
        <begin position="1"/>
        <end position="56"/>
    </location>
</feature>
<evidence type="ECO:0000313" key="13">
    <source>
        <dbReference type="Proteomes" id="UP001165289"/>
    </source>
</evidence>
<keyword evidence="13" id="KW-1185">Reference proteome</keyword>
<keyword evidence="8" id="KW-0811">Translocation</keyword>
<evidence type="ECO:0000313" key="12">
    <source>
        <dbReference type="EMBL" id="KAI6649570.1"/>
    </source>
</evidence>
<keyword evidence="5" id="KW-0256">Endoplasmic reticulum</keyword>
<proteinExistence type="inferred from homology"/>
<evidence type="ECO:0000256" key="10">
    <source>
        <dbReference type="SAM" id="MobiDB-lite"/>
    </source>
</evidence>
<keyword evidence="9 11" id="KW-0472">Membrane</keyword>
<dbReference type="PANTHER" id="PTHR13509">
    <property type="entry name" value="SEC61 SUBUNIT BETA"/>
    <property type="match status" value="1"/>
</dbReference>
<keyword evidence="3" id="KW-0813">Transport</keyword>
<evidence type="ECO:0000256" key="5">
    <source>
        <dbReference type="ARBA" id="ARBA00022824"/>
    </source>
</evidence>
<dbReference type="EMBL" id="JAKMXF010000320">
    <property type="protein sequence ID" value="KAI6649570.1"/>
    <property type="molecule type" value="Genomic_DNA"/>
</dbReference>
<evidence type="ECO:0000256" key="8">
    <source>
        <dbReference type="ARBA" id="ARBA00023010"/>
    </source>
</evidence>
<evidence type="ECO:0000256" key="6">
    <source>
        <dbReference type="ARBA" id="ARBA00022927"/>
    </source>
</evidence>
<name>A0AAV7JME0_9METZ</name>
<evidence type="ECO:0000256" key="3">
    <source>
        <dbReference type="ARBA" id="ARBA00022448"/>
    </source>
</evidence>
<dbReference type="Pfam" id="PF03911">
    <property type="entry name" value="Sec61_beta"/>
    <property type="match status" value="1"/>
</dbReference>
<sequence>MQGQGSTSSVTTSSSVSRRPTAASPKGTVRNVRRPTNTTAGQQMRVPSNRGGGMWHVYTGDDSPGIKVNPVLVLIISIVFVGCVFLLHIYGKYTR</sequence>
<dbReference type="GO" id="GO:0006886">
    <property type="term" value="P:intracellular protein transport"/>
    <property type="evidence" value="ECO:0007669"/>
    <property type="project" value="InterPro"/>
</dbReference>
<keyword evidence="4 11" id="KW-0812">Transmembrane</keyword>
<dbReference type="InterPro" id="IPR030671">
    <property type="entry name" value="Sec61-beta/Sbh"/>
</dbReference>
<evidence type="ECO:0000256" key="9">
    <source>
        <dbReference type="ARBA" id="ARBA00023136"/>
    </source>
</evidence>
<comment type="caution">
    <text evidence="12">The sequence shown here is derived from an EMBL/GenBank/DDBJ whole genome shotgun (WGS) entry which is preliminary data.</text>
</comment>
<reference evidence="12 13" key="1">
    <citation type="journal article" date="2023" name="BMC Biol.">
        <title>The compact genome of the sponge Oopsacas minuta (Hexactinellida) is lacking key metazoan core genes.</title>
        <authorList>
            <person name="Santini S."/>
            <person name="Schenkelaars Q."/>
            <person name="Jourda C."/>
            <person name="Duchesne M."/>
            <person name="Belahbib H."/>
            <person name="Rocher C."/>
            <person name="Selva M."/>
            <person name="Riesgo A."/>
            <person name="Vervoort M."/>
            <person name="Leys S.P."/>
            <person name="Kodjabachian L."/>
            <person name="Le Bivic A."/>
            <person name="Borchiellini C."/>
            <person name="Claverie J.M."/>
            <person name="Renard E."/>
        </authorList>
    </citation>
    <scope>NUCLEOTIDE SEQUENCE [LARGE SCALE GENOMIC DNA]</scope>
    <source>
        <strain evidence="12">SPO-2</strain>
    </source>
</reference>
<dbReference type="InterPro" id="IPR016482">
    <property type="entry name" value="SecG/Sec61-beta/Sbh"/>
</dbReference>
<keyword evidence="6" id="KW-0653">Protein transport</keyword>
<accession>A0AAV7JME0</accession>
<comment type="similarity">
    <text evidence="2">Belongs to the SEC61-beta family.</text>
</comment>
<evidence type="ECO:0000256" key="1">
    <source>
        <dbReference type="ARBA" id="ARBA00004389"/>
    </source>
</evidence>
<evidence type="ECO:0000256" key="7">
    <source>
        <dbReference type="ARBA" id="ARBA00022989"/>
    </source>
</evidence>
<evidence type="ECO:0000256" key="4">
    <source>
        <dbReference type="ARBA" id="ARBA00022692"/>
    </source>
</evidence>
<evidence type="ECO:0000256" key="2">
    <source>
        <dbReference type="ARBA" id="ARBA00006103"/>
    </source>
</evidence>
<feature type="compositionally biased region" description="Low complexity" evidence="10">
    <location>
        <begin position="1"/>
        <end position="39"/>
    </location>
</feature>
<dbReference type="Proteomes" id="UP001165289">
    <property type="component" value="Unassembled WGS sequence"/>
</dbReference>
<organism evidence="12 13">
    <name type="scientific">Oopsacas minuta</name>
    <dbReference type="NCBI Taxonomy" id="111878"/>
    <lineage>
        <taxon>Eukaryota</taxon>
        <taxon>Metazoa</taxon>
        <taxon>Porifera</taxon>
        <taxon>Hexactinellida</taxon>
        <taxon>Hexasterophora</taxon>
        <taxon>Lyssacinosida</taxon>
        <taxon>Leucopsacidae</taxon>
        <taxon>Oopsacas</taxon>
    </lineage>
</organism>
<dbReference type="AlphaFoldDB" id="A0AAV7JME0"/>